<dbReference type="EMBL" id="SJDL01000001">
    <property type="protein sequence ID" value="TBW59462.1"/>
    <property type="molecule type" value="Genomic_DNA"/>
</dbReference>
<reference evidence="1 2" key="1">
    <citation type="submission" date="2019-02" db="EMBL/GenBank/DDBJ databases">
        <title>Marinobacter halodurans sp. nov., a marine bacterium isolated from sea tidal flat.</title>
        <authorList>
            <person name="Yoo Y."/>
            <person name="Lee D.W."/>
            <person name="Kim B.S."/>
            <person name="Kim J.-J."/>
        </authorList>
    </citation>
    <scope>NUCLEOTIDE SEQUENCE [LARGE SCALE GENOMIC DNA]</scope>
    <source>
        <strain evidence="1 2">YJ-S3-2</strain>
    </source>
</reference>
<name>A0ABY1ZSL6_9GAMM</name>
<sequence>MAPACDGLDSGLQHASEWTDTRIRGSFMLIHEQQVRLTRREQQVLLELTGRDPSAVRTREDLRRFAEANLAADEQDADTLNQLKAILSKYLLAL</sequence>
<comment type="caution">
    <text evidence="1">The sequence shown here is derived from an EMBL/GenBank/DDBJ whole genome shotgun (WGS) entry which is preliminary data.</text>
</comment>
<evidence type="ECO:0008006" key="3">
    <source>
        <dbReference type="Google" id="ProtNLM"/>
    </source>
</evidence>
<organism evidence="1 2">
    <name type="scientific">Marinobacter halodurans</name>
    <dbReference type="NCBI Taxonomy" id="2528979"/>
    <lineage>
        <taxon>Bacteria</taxon>
        <taxon>Pseudomonadati</taxon>
        <taxon>Pseudomonadota</taxon>
        <taxon>Gammaproteobacteria</taxon>
        <taxon>Pseudomonadales</taxon>
        <taxon>Marinobacteraceae</taxon>
        <taxon>Marinobacter</taxon>
    </lineage>
</organism>
<dbReference type="RefSeq" id="WP_131477933.1">
    <property type="nucleotide sequence ID" value="NZ_SJDL01000001.1"/>
</dbReference>
<dbReference type="Proteomes" id="UP000313645">
    <property type="component" value="Unassembled WGS sequence"/>
</dbReference>
<keyword evidence="2" id="KW-1185">Reference proteome</keyword>
<proteinExistence type="predicted"/>
<accession>A0ABY1ZSL6</accession>
<gene>
    <name evidence="1" type="ORF">EZI54_00440</name>
</gene>
<evidence type="ECO:0000313" key="2">
    <source>
        <dbReference type="Proteomes" id="UP000313645"/>
    </source>
</evidence>
<protein>
    <recommendedName>
        <fullName evidence="3">OmpR/PhoB-type domain-containing protein</fullName>
    </recommendedName>
</protein>
<evidence type="ECO:0000313" key="1">
    <source>
        <dbReference type="EMBL" id="TBW59462.1"/>
    </source>
</evidence>